<accession>A0ABR0XW62</accession>
<dbReference type="EMBL" id="JABTTQ020000001">
    <property type="protein sequence ID" value="KAK6163313.1"/>
    <property type="molecule type" value="Genomic_DNA"/>
</dbReference>
<name>A0ABR0XW62_REHGL</name>
<organism evidence="2 3">
    <name type="scientific">Rehmannia glutinosa</name>
    <name type="common">Chinese foxglove</name>
    <dbReference type="NCBI Taxonomy" id="99300"/>
    <lineage>
        <taxon>Eukaryota</taxon>
        <taxon>Viridiplantae</taxon>
        <taxon>Streptophyta</taxon>
        <taxon>Embryophyta</taxon>
        <taxon>Tracheophyta</taxon>
        <taxon>Spermatophyta</taxon>
        <taxon>Magnoliopsida</taxon>
        <taxon>eudicotyledons</taxon>
        <taxon>Gunneridae</taxon>
        <taxon>Pentapetalae</taxon>
        <taxon>asterids</taxon>
        <taxon>lamiids</taxon>
        <taxon>Lamiales</taxon>
        <taxon>Orobanchaceae</taxon>
        <taxon>Rehmannieae</taxon>
        <taxon>Rehmannia</taxon>
    </lineage>
</organism>
<feature type="domain" description="Integrase catalytic" evidence="1">
    <location>
        <begin position="1"/>
        <end position="115"/>
    </location>
</feature>
<dbReference type="Gene3D" id="3.30.420.10">
    <property type="entry name" value="Ribonuclease H-like superfamily/Ribonuclease H"/>
    <property type="match status" value="1"/>
</dbReference>
<evidence type="ECO:0000313" key="2">
    <source>
        <dbReference type="EMBL" id="KAK6163313.1"/>
    </source>
</evidence>
<dbReference type="InterPro" id="IPR050951">
    <property type="entry name" value="Retrovirus_Pol_polyprotein"/>
</dbReference>
<dbReference type="PANTHER" id="PTHR37984">
    <property type="entry name" value="PROTEIN CBG26694"/>
    <property type="match status" value="1"/>
</dbReference>
<sequence length="183" mass="21236">MSSPCPFAKWGIDIVGPFPRASGQRKFLIVAVDYFSKWVEAEPVAKISESQIRSFIWKNLVSRYGWPRDLISDNGTQFQDRKIRKWLAEMKVRQHFTSVAHPQANGQVEVTNPSIVKGIKARLERAGGGWVDEPHSVLWSHRTTPKRQTEKPHLVWYMESSRYTVEIGMESHRIRNFEEELNT</sequence>
<gene>
    <name evidence="2" type="ORF">DH2020_000177</name>
</gene>
<dbReference type="Pfam" id="PF00665">
    <property type="entry name" value="rve"/>
    <property type="match status" value="1"/>
</dbReference>
<dbReference type="InterPro" id="IPR001584">
    <property type="entry name" value="Integrase_cat-core"/>
</dbReference>
<dbReference type="Proteomes" id="UP001318860">
    <property type="component" value="Unassembled WGS sequence"/>
</dbReference>
<dbReference type="PROSITE" id="PS50994">
    <property type="entry name" value="INTEGRASE"/>
    <property type="match status" value="1"/>
</dbReference>
<keyword evidence="3" id="KW-1185">Reference proteome</keyword>
<dbReference type="InterPro" id="IPR012337">
    <property type="entry name" value="RNaseH-like_sf"/>
</dbReference>
<protein>
    <recommendedName>
        <fullName evidence="1">Integrase catalytic domain-containing protein</fullName>
    </recommendedName>
</protein>
<dbReference type="InterPro" id="IPR036397">
    <property type="entry name" value="RNaseH_sf"/>
</dbReference>
<evidence type="ECO:0000259" key="1">
    <source>
        <dbReference type="PROSITE" id="PS50994"/>
    </source>
</evidence>
<dbReference type="PANTHER" id="PTHR37984:SF5">
    <property type="entry name" value="PROTEIN NYNRIN-LIKE"/>
    <property type="match status" value="1"/>
</dbReference>
<comment type="caution">
    <text evidence="2">The sequence shown here is derived from an EMBL/GenBank/DDBJ whole genome shotgun (WGS) entry which is preliminary data.</text>
</comment>
<reference evidence="2 3" key="1">
    <citation type="journal article" date="2021" name="Comput. Struct. Biotechnol. J.">
        <title>De novo genome assembly of the potent medicinal plant Rehmannia glutinosa using nanopore technology.</title>
        <authorList>
            <person name="Ma L."/>
            <person name="Dong C."/>
            <person name="Song C."/>
            <person name="Wang X."/>
            <person name="Zheng X."/>
            <person name="Niu Y."/>
            <person name="Chen S."/>
            <person name="Feng W."/>
        </authorList>
    </citation>
    <scope>NUCLEOTIDE SEQUENCE [LARGE SCALE GENOMIC DNA]</scope>
    <source>
        <strain evidence="2">DH-2019</strain>
    </source>
</reference>
<evidence type="ECO:0000313" key="3">
    <source>
        <dbReference type="Proteomes" id="UP001318860"/>
    </source>
</evidence>
<dbReference type="SUPFAM" id="SSF53098">
    <property type="entry name" value="Ribonuclease H-like"/>
    <property type="match status" value="1"/>
</dbReference>
<proteinExistence type="predicted"/>